<dbReference type="EMBL" id="JAQMWT010000315">
    <property type="protein sequence ID" value="KAJ8605457.1"/>
    <property type="molecule type" value="Genomic_DNA"/>
</dbReference>
<dbReference type="Gene3D" id="1.10.8.10">
    <property type="entry name" value="DNA helicase RuvA subunit, C-terminal domain"/>
    <property type="match status" value="2"/>
</dbReference>
<proteinExistence type="predicted"/>
<reference evidence="3" key="1">
    <citation type="submission" date="2023-01" db="EMBL/GenBank/DDBJ databases">
        <title>Metagenome sequencing of chrysophaentin producing Chrysophaeum taylorii.</title>
        <authorList>
            <person name="Davison J."/>
            <person name="Bewley C."/>
        </authorList>
    </citation>
    <scope>NUCLEOTIDE SEQUENCE</scope>
    <source>
        <strain evidence="3">NIES-1699</strain>
    </source>
</reference>
<keyword evidence="4" id="KW-1185">Reference proteome</keyword>
<dbReference type="SUPFAM" id="SSF46934">
    <property type="entry name" value="UBA-like"/>
    <property type="match status" value="2"/>
</dbReference>
<dbReference type="Pfam" id="PF00627">
    <property type="entry name" value="UBA"/>
    <property type="match status" value="1"/>
</dbReference>
<feature type="compositionally biased region" description="Basic and acidic residues" evidence="1">
    <location>
        <begin position="127"/>
        <end position="145"/>
    </location>
</feature>
<gene>
    <name evidence="3" type="ORF">CTAYLR_003311</name>
</gene>
<evidence type="ECO:0000256" key="1">
    <source>
        <dbReference type="SAM" id="MobiDB-lite"/>
    </source>
</evidence>
<protein>
    <recommendedName>
        <fullName evidence="2">UBA domain-containing protein</fullName>
    </recommendedName>
</protein>
<dbReference type="AlphaFoldDB" id="A0AAD7UH53"/>
<accession>A0AAD7UH53</accession>
<sequence>METLEAMGFPKAQASAALAEHDGSLERAIEALAARSALASAMREAALRVPSELVSELLDYVTRLAASPTDSRLRVVPIEGQAPLQRAVRAGREVLELAGFGPRSGFLSLPTVDDRIEIAREALDNAARRAAPEKDARARAAETRRQAASVPAEPAQGARLSFELPSGRASRFFDADDTFARVVRFLATLPDTPDDFVDGRTWRVVCGDPPFFWCDAWTLRDDGTRRIFEEKHASQTLKALGLWPSATISFGTSPKPATPPSTHKKLSDIVMRVEARFDDHQPSADKPHYNVAKSVPNVPGLARLLAMGFPESQARTALKRADGDLDQAIRFLL</sequence>
<comment type="caution">
    <text evidence="3">The sequence shown here is derived from an EMBL/GenBank/DDBJ whole genome shotgun (WGS) entry which is preliminary data.</text>
</comment>
<evidence type="ECO:0000313" key="3">
    <source>
        <dbReference type="EMBL" id="KAJ8605457.1"/>
    </source>
</evidence>
<dbReference type="InterPro" id="IPR009060">
    <property type="entry name" value="UBA-like_sf"/>
</dbReference>
<feature type="domain" description="UBA" evidence="2">
    <location>
        <begin position="294"/>
        <end position="333"/>
    </location>
</feature>
<dbReference type="InterPro" id="IPR015940">
    <property type="entry name" value="UBA"/>
</dbReference>
<feature type="region of interest" description="Disordered" evidence="1">
    <location>
        <begin position="127"/>
        <end position="154"/>
    </location>
</feature>
<organism evidence="3 4">
    <name type="scientific">Chrysophaeum taylorii</name>
    <dbReference type="NCBI Taxonomy" id="2483200"/>
    <lineage>
        <taxon>Eukaryota</taxon>
        <taxon>Sar</taxon>
        <taxon>Stramenopiles</taxon>
        <taxon>Ochrophyta</taxon>
        <taxon>Pelagophyceae</taxon>
        <taxon>Pelagomonadales</taxon>
        <taxon>Pelagomonadaceae</taxon>
        <taxon>Chrysophaeum</taxon>
    </lineage>
</organism>
<feature type="domain" description="UBA" evidence="2">
    <location>
        <begin position="1"/>
        <end position="35"/>
    </location>
</feature>
<name>A0AAD7UH53_9STRA</name>
<dbReference type="Gene3D" id="3.10.20.90">
    <property type="entry name" value="Phosphatidylinositol 3-kinase Catalytic Subunit, Chain A, domain 1"/>
    <property type="match status" value="1"/>
</dbReference>
<dbReference type="CDD" id="cd01767">
    <property type="entry name" value="UBX"/>
    <property type="match status" value="1"/>
</dbReference>
<evidence type="ECO:0000313" key="4">
    <source>
        <dbReference type="Proteomes" id="UP001230188"/>
    </source>
</evidence>
<dbReference type="PROSITE" id="PS50030">
    <property type="entry name" value="UBA"/>
    <property type="match status" value="2"/>
</dbReference>
<dbReference type="Proteomes" id="UP001230188">
    <property type="component" value="Unassembled WGS sequence"/>
</dbReference>
<evidence type="ECO:0000259" key="2">
    <source>
        <dbReference type="PROSITE" id="PS50030"/>
    </source>
</evidence>